<protein>
    <recommendedName>
        <fullName evidence="3">PcfJ-like protein</fullName>
    </recommendedName>
</protein>
<dbReference type="OrthoDB" id="6708817at2"/>
<evidence type="ECO:0008006" key="3">
    <source>
        <dbReference type="Google" id="ProtNLM"/>
    </source>
</evidence>
<sequence>MEQDRLVLQDQGIAKQLLRISKNLNEIFQDQLNIVGELNAQNMFRIDQERHIVHVANGLFQLQFHASDSAQTSILHFDFTYLGQKAELLEEFILHDLYFLTNDLKPQHSLYLRQKAQQLRQLLLDQVYLWVHGAERVRAYLKNLSLLEAEIIDQLMMKANIYSCAVLTDYVVNKTALPEALIQMLQEICSVQRVYGNEFLPLQALMEALDEFCFSAAQCLPAAMYRIMALSFEERFNLNELMEHQDDIHLLYRHACEQPALLGFVRLMRRELWQRDNLLSKHNFLHSSTGVWQKKVAKLPLFDYPRAVNWLFKQSAEVLDWLSRNIQQSSVRVAVTAFSFIDSSQVHPQVILATLQYFQHCSARMFIHSCHYFAMQEAWFEHEHNHSVMLKGQNQALDDQRIAISPSILYLDEWMELMRNVTQGNEQTVKKIYLRLSRVMQAYMLYLHKITRVFGDDLMAYIRPETHQNREFYSVLQRYKMQLDEFRQIFYLRGRNIRVSVFDAYVRDYLVEFFKDNQPVAKSTSWIGFYHQATDWHNYIQKQEIISQLKSSYAASVWQPLMPEKVMHFSSWSFEELTDLDRIIEESQRCQNCLAASYAQRIIEREYVAFHMVSQTGKLHMTLGCYLREGQLIYDQLEYPHNRKTEYLFVNIALQFISWLNGQFAPFK</sequence>
<evidence type="ECO:0000313" key="1">
    <source>
        <dbReference type="EMBL" id="SDB85008.1"/>
    </source>
</evidence>
<dbReference type="RefSeq" id="WP_092818385.1">
    <property type="nucleotide sequence ID" value="NZ_BAABKJ010000006.1"/>
</dbReference>
<evidence type="ECO:0000313" key="2">
    <source>
        <dbReference type="Proteomes" id="UP000243468"/>
    </source>
</evidence>
<organism evidence="1 2">
    <name type="scientific">Acinetobacter kookii</name>
    <dbReference type="NCBI Taxonomy" id="1226327"/>
    <lineage>
        <taxon>Bacteria</taxon>
        <taxon>Pseudomonadati</taxon>
        <taxon>Pseudomonadota</taxon>
        <taxon>Gammaproteobacteria</taxon>
        <taxon>Moraxellales</taxon>
        <taxon>Moraxellaceae</taxon>
        <taxon>Acinetobacter</taxon>
    </lineage>
</organism>
<keyword evidence="2" id="KW-1185">Reference proteome</keyword>
<reference evidence="2" key="1">
    <citation type="submission" date="2016-09" db="EMBL/GenBank/DDBJ databases">
        <authorList>
            <person name="Varghese N."/>
            <person name="Submissions S."/>
        </authorList>
    </citation>
    <scope>NUCLEOTIDE SEQUENCE [LARGE SCALE GENOMIC DNA]</scope>
    <source>
        <strain evidence="2">ANC 4667</strain>
    </source>
</reference>
<proteinExistence type="predicted"/>
<accession>A0A1G6GSP7</accession>
<name>A0A1G6GSP7_9GAMM</name>
<dbReference type="AlphaFoldDB" id="A0A1G6GSP7"/>
<dbReference type="STRING" id="1226327.SAMN05421732_101301"/>
<dbReference type="Proteomes" id="UP000243468">
    <property type="component" value="Unassembled WGS sequence"/>
</dbReference>
<dbReference type="EMBL" id="FMYO01000001">
    <property type="protein sequence ID" value="SDB85008.1"/>
    <property type="molecule type" value="Genomic_DNA"/>
</dbReference>
<gene>
    <name evidence="1" type="ORF">SAMN05421732_101301</name>
</gene>